<proteinExistence type="predicted"/>
<dbReference type="InterPro" id="IPR051691">
    <property type="entry name" value="Metab_Enz_Cyan_OpOx_G3PDH"/>
</dbReference>
<dbReference type="Gene3D" id="3.50.50.60">
    <property type="entry name" value="FAD/NAD(P)-binding domain"/>
    <property type="match status" value="1"/>
</dbReference>
<dbReference type="Proteomes" id="UP000716004">
    <property type="component" value="Unassembled WGS sequence"/>
</dbReference>
<name>A0A8J7YQP9_9ARCH</name>
<keyword evidence="1" id="KW-0560">Oxidoreductase</keyword>
<evidence type="ECO:0000313" key="3">
    <source>
        <dbReference type="EMBL" id="MBX8630953.1"/>
    </source>
</evidence>
<dbReference type="InterPro" id="IPR036188">
    <property type="entry name" value="FAD/NAD-bd_sf"/>
</dbReference>
<dbReference type="AlphaFoldDB" id="A0A8J7YQP9"/>
<dbReference type="InterPro" id="IPR023753">
    <property type="entry name" value="FAD/NAD-binding_dom"/>
</dbReference>
<dbReference type="PRINTS" id="PR00469">
    <property type="entry name" value="PNDRDTASEII"/>
</dbReference>
<protein>
    <submittedName>
        <fullName evidence="3">CoB--CoM heterodisulfide reductase iron-sulfur subunit A family protein</fullName>
    </submittedName>
</protein>
<feature type="domain" description="FAD/NAD(P)-binding" evidence="2">
    <location>
        <begin position="6"/>
        <end position="122"/>
    </location>
</feature>
<dbReference type="Pfam" id="PF07992">
    <property type="entry name" value="Pyr_redox_2"/>
    <property type="match status" value="1"/>
</dbReference>
<gene>
    <name evidence="3" type="ORF">J9259_00285</name>
</gene>
<evidence type="ECO:0000259" key="2">
    <source>
        <dbReference type="Pfam" id="PF07992"/>
    </source>
</evidence>
<evidence type="ECO:0000256" key="1">
    <source>
        <dbReference type="ARBA" id="ARBA00023002"/>
    </source>
</evidence>
<reference evidence="3" key="1">
    <citation type="submission" date="2021-04" db="EMBL/GenBank/DDBJ databases">
        <title>Genomic insights into ecological role and evolution of a novel Thermoplasmata order Candidatus Sysuiplasmatales.</title>
        <authorList>
            <person name="Yuan Y."/>
        </authorList>
    </citation>
    <scope>NUCLEOTIDE SEQUENCE</scope>
    <source>
        <strain evidence="3">YP2-bin.285</strain>
    </source>
</reference>
<dbReference type="Gene3D" id="3.40.50.720">
    <property type="entry name" value="NAD(P)-binding Rossmann-like Domain"/>
    <property type="match status" value="1"/>
</dbReference>
<dbReference type="PANTHER" id="PTHR42949:SF3">
    <property type="entry name" value="ANAEROBIC GLYCEROL-3-PHOSPHATE DEHYDROGENASE SUBUNIT B"/>
    <property type="match status" value="1"/>
</dbReference>
<accession>A0A8J7YQP9</accession>
<dbReference type="EMBL" id="JAGVSJ010000001">
    <property type="protein sequence ID" value="MBX8630953.1"/>
    <property type="molecule type" value="Genomic_DNA"/>
</dbReference>
<evidence type="ECO:0000313" key="4">
    <source>
        <dbReference type="Proteomes" id="UP000716004"/>
    </source>
</evidence>
<dbReference type="SUPFAM" id="SSF51905">
    <property type="entry name" value="FAD/NAD(P)-binding domain"/>
    <property type="match status" value="1"/>
</dbReference>
<dbReference type="PANTHER" id="PTHR42949">
    <property type="entry name" value="ANAEROBIC GLYCEROL-3-PHOSPHATE DEHYDROGENASE SUBUNIT B"/>
    <property type="match status" value="1"/>
</dbReference>
<sequence length="354" mass="38864">MGKQRFLVIGGGPAGLSAALDLHDAGMDVELVEKESFLGGTPKKLHYSLIAPDLKPVEEVLDPLIKKVEGAGISRKLNTTVSSATIRDGVVTVKYASSDGKQAGGGDFDAVILATGFTHWDPHKKYEYGYGLYPDVIDFKDFEAMLSSDRLERPSDGKMPKRIGWLLCVGSRDRQVGKFYCCRLGCAVSIKQAMEVKKRHPEIDTYVYYMDIRTYGFWEDQLYWKSMEEYNVKFIRGRIGAISRGENGSLIAMAEDTILQRPSEVPFDMLILTTGMEASSGTVEMAKLFGVDIEEHGFVKPLQADSMPVHTNVDSVFVAGTATGPKAIPDAITEGSAAAMKAMNFVRRKVPLVA</sequence>
<dbReference type="GO" id="GO:0016491">
    <property type="term" value="F:oxidoreductase activity"/>
    <property type="evidence" value="ECO:0007669"/>
    <property type="project" value="UniProtKB-KW"/>
</dbReference>
<comment type="caution">
    <text evidence="3">The sequence shown here is derived from an EMBL/GenBank/DDBJ whole genome shotgun (WGS) entry which is preliminary data.</text>
</comment>
<organism evidence="3 4">
    <name type="scientific">Candidatus Sysuiplasma superficiale</name>
    <dbReference type="NCBI Taxonomy" id="2823368"/>
    <lineage>
        <taxon>Archaea</taxon>
        <taxon>Methanobacteriati</taxon>
        <taxon>Thermoplasmatota</taxon>
        <taxon>Thermoplasmata</taxon>
        <taxon>Candidatus Sysuiplasmatales</taxon>
        <taxon>Candidatus Sysuiplasmataceae</taxon>
        <taxon>Candidatus Sysuiplasma</taxon>
    </lineage>
</organism>